<dbReference type="InterPro" id="IPR013839">
    <property type="entry name" value="DNAligase_adenylation"/>
</dbReference>
<dbReference type="Gene3D" id="3.30.470.30">
    <property type="entry name" value="DNA ligase/mRNA capping enzyme"/>
    <property type="match status" value="1"/>
</dbReference>
<dbReference type="InterPro" id="IPR004150">
    <property type="entry name" value="NAD_DNA_ligase_OB"/>
</dbReference>
<evidence type="ECO:0000256" key="8">
    <source>
        <dbReference type="ARBA" id="ARBA00022833"/>
    </source>
</evidence>
<dbReference type="SUPFAM" id="SSF50249">
    <property type="entry name" value="Nucleic acid-binding proteins"/>
    <property type="match status" value="1"/>
</dbReference>
<dbReference type="Gene3D" id="2.40.50.140">
    <property type="entry name" value="Nucleic acid-binding proteins"/>
    <property type="match status" value="1"/>
</dbReference>
<dbReference type="SMART" id="SM00532">
    <property type="entry name" value="LIGANc"/>
    <property type="match status" value="1"/>
</dbReference>
<dbReference type="Gene3D" id="1.10.287.610">
    <property type="entry name" value="Helix hairpin bin"/>
    <property type="match status" value="1"/>
</dbReference>
<evidence type="ECO:0000256" key="1">
    <source>
        <dbReference type="ARBA" id="ARBA00001946"/>
    </source>
</evidence>
<dbReference type="FunFam" id="2.40.50.140:FF:000012">
    <property type="entry name" value="DNA ligase"/>
    <property type="match status" value="1"/>
</dbReference>
<evidence type="ECO:0000256" key="5">
    <source>
        <dbReference type="ARBA" id="ARBA00022705"/>
    </source>
</evidence>
<comment type="catalytic activity">
    <reaction evidence="12">
        <text>NAD(+) + (deoxyribonucleotide)n-3'-hydroxyl + 5'-phospho-(deoxyribonucleotide)m = (deoxyribonucleotide)n+m + AMP + beta-nicotinamide D-nucleotide.</text>
        <dbReference type="EC" id="6.5.1.2"/>
    </reaction>
</comment>
<dbReference type="InterPro" id="IPR018239">
    <property type="entry name" value="DNA_ligase_AS"/>
</dbReference>
<dbReference type="EC" id="6.5.1.2" evidence="3"/>
<dbReference type="InterPro" id="IPR001679">
    <property type="entry name" value="DNA_ligase"/>
</dbReference>
<evidence type="ECO:0000256" key="13">
    <source>
        <dbReference type="SAM" id="MobiDB-lite"/>
    </source>
</evidence>
<dbReference type="GO" id="GO:0006281">
    <property type="term" value="P:DNA repair"/>
    <property type="evidence" value="ECO:0007669"/>
    <property type="project" value="UniProtKB-KW"/>
</dbReference>
<organism evidence="15">
    <name type="scientific">freshwater metagenome</name>
    <dbReference type="NCBI Taxonomy" id="449393"/>
    <lineage>
        <taxon>unclassified sequences</taxon>
        <taxon>metagenomes</taxon>
        <taxon>ecological metagenomes</taxon>
    </lineage>
</organism>
<keyword evidence="11" id="KW-0234">DNA repair</keyword>
<dbReference type="Pfam" id="PF22745">
    <property type="entry name" value="Nlig-Ia"/>
    <property type="match status" value="1"/>
</dbReference>
<dbReference type="PANTHER" id="PTHR23389:SF9">
    <property type="entry name" value="DNA LIGASE"/>
    <property type="match status" value="1"/>
</dbReference>
<evidence type="ECO:0000256" key="3">
    <source>
        <dbReference type="ARBA" id="ARBA00012722"/>
    </source>
</evidence>
<dbReference type="PIRSF" id="PIRSF001604">
    <property type="entry name" value="LigA"/>
    <property type="match status" value="1"/>
</dbReference>
<dbReference type="SUPFAM" id="SSF47781">
    <property type="entry name" value="RuvA domain 2-like"/>
    <property type="match status" value="1"/>
</dbReference>
<accession>A0A6J5YA53</accession>
<dbReference type="PROSITE" id="PS50172">
    <property type="entry name" value="BRCT"/>
    <property type="match status" value="1"/>
</dbReference>
<comment type="function">
    <text evidence="2">DNA ligase that catalyzes the formation of phosphodiester linkages between 5'-phosphoryl and 3'-hydroxyl groups in double-stranded DNA using NAD as a coenzyme and as the energy source for the reaction. It is essential for DNA replication and repair of damaged DNA.</text>
</comment>
<dbReference type="PANTHER" id="PTHR23389">
    <property type="entry name" value="CHROMOSOME TRANSMISSION FIDELITY FACTOR 18"/>
    <property type="match status" value="1"/>
</dbReference>
<dbReference type="GO" id="GO:0046872">
    <property type="term" value="F:metal ion binding"/>
    <property type="evidence" value="ECO:0007669"/>
    <property type="project" value="UniProtKB-KW"/>
</dbReference>
<dbReference type="AlphaFoldDB" id="A0A6J5YA53"/>
<evidence type="ECO:0000256" key="11">
    <source>
        <dbReference type="ARBA" id="ARBA00023204"/>
    </source>
</evidence>
<gene>
    <name evidence="15" type="ORF">UFOPK1392_00490</name>
</gene>
<dbReference type="InterPro" id="IPR004149">
    <property type="entry name" value="Znf_DNAligase_C4"/>
</dbReference>
<reference evidence="15" key="1">
    <citation type="submission" date="2020-05" db="EMBL/GenBank/DDBJ databases">
        <authorList>
            <person name="Chiriac C."/>
            <person name="Salcher M."/>
            <person name="Ghai R."/>
            <person name="Kavagutti S V."/>
        </authorList>
    </citation>
    <scope>NUCLEOTIDE SEQUENCE</scope>
</reference>
<feature type="domain" description="BRCT" evidence="14">
    <location>
        <begin position="620"/>
        <end position="689"/>
    </location>
</feature>
<dbReference type="Pfam" id="PF03120">
    <property type="entry name" value="OB_DNA_ligase"/>
    <property type="match status" value="1"/>
</dbReference>
<dbReference type="GO" id="GO:0005829">
    <property type="term" value="C:cytosol"/>
    <property type="evidence" value="ECO:0007669"/>
    <property type="project" value="TreeGrafter"/>
</dbReference>
<protein>
    <recommendedName>
        <fullName evidence="3">DNA ligase (NAD(+))</fullName>
        <ecNumber evidence="3">6.5.1.2</ecNumber>
    </recommendedName>
</protein>
<dbReference type="GO" id="GO:0003911">
    <property type="term" value="F:DNA ligase (NAD+) activity"/>
    <property type="evidence" value="ECO:0007669"/>
    <property type="project" value="UniProtKB-EC"/>
</dbReference>
<keyword evidence="10" id="KW-0520">NAD</keyword>
<evidence type="ECO:0000313" key="15">
    <source>
        <dbReference type="EMBL" id="CAB4322753.1"/>
    </source>
</evidence>
<dbReference type="CDD" id="cd00114">
    <property type="entry name" value="LIGANc"/>
    <property type="match status" value="1"/>
</dbReference>
<dbReference type="HAMAP" id="MF_01588">
    <property type="entry name" value="DNA_ligase_A"/>
    <property type="match status" value="1"/>
</dbReference>
<evidence type="ECO:0000256" key="7">
    <source>
        <dbReference type="ARBA" id="ARBA00022763"/>
    </source>
</evidence>
<dbReference type="Pfam" id="PF03119">
    <property type="entry name" value="DNA_ligase_ZBD"/>
    <property type="match status" value="1"/>
</dbReference>
<evidence type="ECO:0000256" key="2">
    <source>
        <dbReference type="ARBA" id="ARBA00004067"/>
    </source>
</evidence>
<dbReference type="PROSITE" id="PS01055">
    <property type="entry name" value="DNA_LIGASE_N1"/>
    <property type="match status" value="1"/>
</dbReference>
<evidence type="ECO:0000256" key="12">
    <source>
        <dbReference type="ARBA" id="ARBA00034005"/>
    </source>
</evidence>
<dbReference type="GO" id="GO:0006260">
    <property type="term" value="P:DNA replication"/>
    <property type="evidence" value="ECO:0007669"/>
    <property type="project" value="UniProtKB-KW"/>
</dbReference>
<feature type="region of interest" description="Disordered" evidence="13">
    <location>
        <begin position="1"/>
        <end position="21"/>
    </location>
</feature>
<name>A0A6J5YA53_9ZZZZ</name>
<dbReference type="SUPFAM" id="SSF52113">
    <property type="entry name" value="BRCT domain"/>
    <property type="match status" value="1"/>
</dbReference>
<dbReference type="Gene3D" id="6.20.10.30">
    <property type="match status" value="1"/>
</dbReference>
<dbReference type="InterPro" id="IPR001357">
    <property type="entry name" value="BRCT_dom"/>
</dbReference>
<dbReference type="Gene3D" id="3.40.50.10190">
    <property type="entry name" value="BRCT domain"/>
    <property type="match status" value="1"/>
</dbReference>
<dbReference type="InterPro" id="IPR010994">
    <property type="entry name" value="RuvA_2-like"/>
</dbReference>
<evidence type="ECO:0000256" key="4">
    <source>
        <dbReference type="ARBA" id="ARBA00022598"/>
    </source>
</evidence>
<evidence type="ECO:0000256" key="9">
    <source>
        <dbReference type="ARBA" id="ARBA00022842"/>
    </source>
</evidence>
<evidence type="ECO:0000256" key="6">
    <source>
        <dbReference type="ARBA" id="ARBA00022723"/>
    </source>
</evidence>
<feature type="compositionally biased region" description="Basic and acidic residues" evidence="13">
    <location>
        <begin position="7"/>
        <end position="21"/>
    </location>
</feature>
<evidence type="ECO:0000256" key="10">
    <source>
        <dbReference type="ARBA" id="ARBA00023027"/>
    </source>
</evidence>
<dbReference type="Pfam" id="PF12826">
    <property type="entry name" value="HHH_2"/>
    <property type="match status" value="1"/>
</dbReference>
<dbReference type="FunFam" id="3.30.470.30:FF:000001">
    <property type="entry name" value="DNA ligase"/>
    <property type="match status" value="1"/>
</dbReference>
<dbReference type="InterPro" id="IPR012340">
    <property type="entry name" value="NA-bd_OB-fold"/>
</dbReference>
<dbReference type="InterPro" id="IPR041663">
    <property type="entry name" value="DisA/LigA_HHH"/>
</dbReference>
<keyword evidence="5" id="KW-0235">DNA replication</keyword>
<dbReference type="SMART" id="SM00292">
    <property type="entry name" value="BRCT"/>
    <property type="match status" value="1"/>
</dbReference>
<dbReference type="NCBIfam" id="NF005932">
    <property type="entry name" value="PRK07956.1"/>
    <property type="match status" value="1"/>
</dbReference>
<comment type="cofactor">
    <cofactor evidence="1">
        <name>Mg(2+)</name>
        <dbReference type="ChEBI" id="CHEBI:18420"/>
    </cofactor>
</comment>
<dbReference type="EMBL" id="CAEMXZ010000014">
    <property type="protein sequence ID" value="CAB4322753.1"/>
    <property type="molecule type" value="Genomic_DNA"/>
</dbReference>
<sequence>MAEPVDDANREHANREDANREDISTAHALTSASHRIDELRSTINYHSQLYYETDAPEIPDAEFDALLVELRDLETEFPELLTADSPTQVVGGAASATFSPVEHSVAMMSLDNVFSREELQAWGERLDRRLTELGDQAARTALVAELKIDGLAVSIRYENGHLVQAATRGDGRVGEDVTANVRTIASVPHELPEGAPEVLEVRGEIYMPIATFAALNNAQAAAGERLYVNPRNTAAGSLRQKDSSITASRGLAFWSYQLGEVVGGPELESHHDTFTLLASLGFPVNPEATVLEGLEAAMAHCLHWQQHRHDLDYEIDGIVIKVDDLALQRELGATAKAPRWAIAYKFPPEERTTRLIEIGVSIGRTGRATPYAQLEPVFVGGSTVAMATLHNQDQVAFKDVRPGDLVIVRKAGDVIPEVVGPVLSERPEGLAPWVFPTNCPVCGHTLNRPVGESDHRCLNLRCPARVAGSIEHFASRGAMDIEGLGEQRVQQFCELGLLADVGDVYSLTETALLDIDKFQDKSVAKLLAAIDGSRTQPLARLLVGLNIRHLAGAGSQLLAAHFGHLDAIAAASVEELAAVEGVGTTIATSVADWFGDATNQAVIAKLRAAGVNFEGPAPSELPQTLAGLIVVVTGTLPGFTRDQAEAAIKGRGGKSPASVSKKTTALVVGAEPGASKITKATELGVPVLDLAGFMVLLETGTVPAPPGGTS</sequence>
<dbReference type="Gene3D" id="1.10.150.20">
    <property type="entry name" value="5' to 3' exonuclease, C-terminal subdomain"/>
    <property type="match status" value="2"/>
</dbReference>
<keyword evidence="6" id="KW-0479">Metal-binding</keyword>
<proteinExistence type="inferred from homology"/>
<keyword evidence="9" id="KW-0460">Magnesium</keyword>
<keyword evidence="7" id="KW-0227">DNA damage</keyword>
<dbReference type="FunFam" id="1.10.150.20:FF:000006">
    <property type="entry name" value="DNA ligase"/>
    <property type="match status" value="1"/>
</dbReference>
<dbReference type="InterPro" id="IPR013840">
    <property type="entry name" value="DNAligase_N"/>
</dbReference>
<dbReference type="InterPro" id="IPR036420">
    <property type="entry name" value="BRCT_dom_sf"/>
</dbReference>
<dbReference type="FunFam" id="1.10.150.20:FF:000007">
    <property type="entry name" value="DNA ligase"/>
    <property type="match status" value="1"/>
</dbReference>
<dbReference type="Pfam" id="PF01653">
    <property type="entry name" value="DNA_ligase_aden"/>
    <property type="match status" value="1"/>
</dbReference>
<evidence type="ECO:0000259" key="14">
    <source>
        <dbReference type="PROSITE" id="PS50172"/>
    </source>
</evidence>
<dbReference type="NCBIfam" id="TIGR00575">
    <property type="entry name" value="dnlj"/>
    <property type="match status" value="1"/>
</dbReference>
<keyword evidence="4" id="KW-0436">Ligase</keyword>
<keyword evidence="8" id="KW-0862">Zinc</keyword>
<dbReference type="SUPFAM" id="SSF56091">
    <property type="entry name" value="DNA ligase/mRNA capping enzyme, catalytic domain"/>
    <property type="match status" value="1"/>
</dbReference>
<dbReference type="Pfam" id="PF00533">
    <property type="entry name" value="BRCT"/>
    <property type="match status" value="1"/>
</dbReference>